<evidence type="ECO:0000256" key="1">
    <source>
        <dbReference type="SAM" id="MobiDB-lite"/>
    </source>
</evidence>
<dbReference type="STRING" id="133385.A0A2T9YNL7"/>
<evidence type="ECO:0000313" key="2">
    <source>
        <dbReference type="EMBL" id="PVU93938.1"/>
    </source>
</evidence>
<feature type="compositionally biased region" description="Low complexity" evidence="1">
    <location>
        <begin position="158"/>
        <end position="170"/>
    </location>
</feature>
<name>A0A2T9YNL7_9FUNG</name>
<feature type="region of interest" description="Disordered" evidence="1">
    <location>
        <begin position="551"/>
        <end position="616"/>
    </location>
</feature>
<evidence type="ECO:0008006" key="4">
    <source>
        <dbReference type="Google" id="ProtNLM"/>
    </source>
</evidence>
<dbReference type="PANTHER" id="PTHR12507">
    <property type="entry name" value="REDUCED GROWTH PHENOTYPE 1 RGP1, YEAST -RELATED"/>
    <property type="match status" value="1"/>
</dbReference>
<feature type="compositionally biased region" description="Polar residues" evidence="1">
    <location>
        <begin position="147"/>
        <end position="157"/>
    </location>
</feature>
<dbReference type="Proteomes" id="UP000245383">
    <property type="component" value="Unassembled WGS sequence"/>
</dbReference>
<dbReference type="OrthoDB" id="1918at2759"/>
<comment type="caution">
    <text evidence="2">The sequence shown here is derived from an EMBL/GenBank/DDBJ whole genome shotgun (WGS) entry which is preliminary data.</text>
</comment>
<proteinExistence type="predicted"/>
<feature type="compositionally biased region" description="Polar residues" evidence="1">
    <location>
        <begin position="592"/>
        <end position="606"/>
    </location>
</feature>
<gene>
    <name evidence="2" type="ORF">BB561_002933</name>
</gene>
<reference evidence="2 3" key="1">
    <citation type="journal article" date="2018" name="MBio">
        <title>Comparative Genomics Reveals the Core Gene Toolbox for the Fungus-Insect Symbiosis.</title>
        <authorList>
            <person name="Wang Y."/>
            <person name="Stata M."/>
            <person name="Wang W."/>
            <person name="Stajich J.E."/>
            <person name="White M.M."/>
            <person name="Moncalvo J.M."/>
        </authorList>
    </citation>
    <scope>NUCLEOTIDE SEQUENCE [LARGE SCALE GENOMIC DNA]</scope>
    <source>
        <strain evidence="2 3">SWE-8-4</strain>
    </source>
</reference>
<sequence>MSLYFTARLKQGGIFIAGEDLEGLLVFSNRGNVNNPPQNSSSLTQAVLNKNRQNSEINHSNLSRNHHVGIDSSPTNLYDQSSPDFNPHFRQFSDSPENITNAGTKNKASANEYRALGLVQLNGSLVLKSKLVKENFLHSIINEDITNDSNVSPDNLESNSISSNSNISSTVPNSPNIGQALLDSILFWNNNPSDYSFIAKNQQKAVGGGFADKLAISTKKKLRLTAQNNNSKSEKSEIELINNLSTELSQSQVIRELFKKQKLLSKRKTTETTPETYNLSNQKNTILLSGSSDLDQSQENLKTQTIKEILFLTRKPSQTSFSLNLQNEHVAIVTLNKTNFQIGDSITGQVQFTNKESDTLKGIPCYQLDIWLESYENINHNFVNLPENNLKNISCTKHSEYHTLCRGYSTVGFSLSSSGNLSCHSNENITNSKFGLSSKNNSLCKALSLINNSKYAYPQLINHFFSYKWQLKIQVTLLDLQLDSSINDSEIKENGNIPALSQRLSNNSIDLTTLNDYLVSELTRISRRSFDVDKLLSYPVFKASNDSNLDKSFLNNTNEKSGNSNIEKNTSDSSSLEPSPNTKIAEYDNELTRTSPKQTMFDNFENSPDETNNDIISSRKSSTLDCYTLAQNEPSNVKVDEKINGNAQVPDSKEQKADNNIDINLRKNSKIKQRNSQTFNKKNIDAGQLKTVSVTNYVKKNEDSDKLNSDDKYNKRYSFALGTKLNELDISRSSMSSNLIGANSNANHKSRTLQTFELNHDFETVSLECEIPITILPSVGSIMSLSFKPQSSSSEITGKKDMFGDIANTFIDELELKHNNNKFISSLLTIDSGDEVLNQSKFDTSSDAIWTGFV</sequence>
<feature type="region of interest" description="Disordered" evidence="1">
    <location>
        <begin position="58"/>
        <end position="83"/>
    </location>
</feature>
<feature type="region of interest" description="Disordered" evidence="1">
    <location>
        <begin position="147"/>
        <end position="170"/>
    </location>
</feature>
<feature type="compositionally biased region" description="Polar residues" evidence="1">
    <location>
        <begin position="553"/>
        <end position="582"/>
    </location>
</feature>
<feature type="compositionally biased region" description="Polar residues" evidence="1">
    <location>
        <begin position="72"/>
        <end position="83"/>
    </location>
</feature>
<dbReference type="Pfam" id="PF08737">
    <property type="entry name" value="Rgp1"/>
    <property type="match status" value="1"/>
</dbReference>
<dbReference type="InterPro" id="IPR014848">
    <property type="entry name" value="Rgp1"/>
</dbReference>
<dbReference type="AlphaFoldDB" id="A0A2T9YNL7"/>
<evidence type="ECO:0000313" key="3">
    <source>
        <dbReference type="Proteomes" id="UP000245383"/>
    </source>
</evidence>
<accession>A0A2T9YNL7</accession>
<keyword evidence="3" id="KW-1185">Reference proteome</keyword>
<protein>
    <recommendedName>
        <fullName evidence="4">Rgp1-domain-containing protein</fullName>
    </recommendedName>
</protein>
<dbReference type="EMBL" id="MBFR01000107">
    <property type="protein sequence ID" value="PVU93938.1"/>
    <property type="molecule type" value="Genomic_DNA"/>
</dbReference>
<organism evidence="2 3">
    <name type="scientific">Smittium simulii</name>
    <dbReference type="NCBI Taxonomy" id="133385"/>
    <lineage>
        <taxon>Eukaryota</taxon>
        <taxon>Fungi</taxon>
        <taxon>Fungi incertae sedis</taxon>
        <taxon>Zoopagomycota</taxon>
        <taxon>Kickxellomycotina</taxon>
        <taxon>Harpellomycetes</taxon>
        <taxon>Harpellales</taxon>
        <taxon>Legeriomycetaceae</taxon>
        <taxon>Smittium</taxon>
    </lineage>
</organism>